<evidence type="ECO:0000313" key="1">
    <source>
        <dbReference type="EMBL" id="KAK4119896.1"/>
    </source>
</evidence>
<keyword evidence="2" id="KW-1185">Reference proteome</keyword>
<name>A0AAN6TTT5_9PEZI</name>
<proteinExistence type="predicted"/>
<organism evidence="1 2">
    <name type="scientific">Parathielavia appendiculata</name>
    <dbReference type="NCBI Taxonomy" id="2587402"/>
    <lineage>
        <taxon>Eukaryota</taxon>
        <taxon>Fungi</taxon>
        <taxon>Dikarya</taxon>
        <taxon>Ascomycota</taxon>
        <taxon>Pezizomycotina</taxon>
        <taxon>Sordariomycetes</taxon>
        <taxon>Sordariomycetidae</taxon>
        <taxon>Sordariales</taxon>
        <taxon>Chaetomiaceae</taxon>
        <taxon>Parathielavia</taxon>
    </lineage>
</organism>
<reference evidence="1" key="2">
    <citation type="submission" date="2023-05" db="EMBL/GenBank/DDBJ databases">
        <authorList>
            <consortium name="Lawrence Berkeley National Laboratory"/>
            <person name="Steindorff A."/>
            <person name="Hensen N."/>
            <person name="Bonometti L."/>
            <person name="Westerberg I."/>
            <person name="Brannstrom I.O."/>
            <person name="Guillou S."/>
            <person name="Cros-Aarteil S."/>
            <person name="Calhoun S."/>
            <person name="Haridas S."/>
            <person name="Kuo A."/>
            <person name="Mondo S."/>
            <person name="Pangilinan J."/>
            <person name="Riley R."/>
            <person name="Labutti K."/>
            <person name="Andreopoulos B."/>
            <person name="Lipzen A."/>
            <person name="Chen C."/>
            <person name="Yanf M."/>
            <person name="Daum C."/>
            <person name="Ng V."/>
            <person name="Clum A."/>
            <person name="Ohm R."/>
            <person name="Martin F."/>
            <person name="Silar P."/>
            <person name="Natvig D."/>
            <person name="Lalanne C."/>
            <person name="Gautier V."/>
            <person name="Ament-Velasquez S.L."/>
            <person name="Kruys A."/>
            <person name="Hutchinson M.I."/>
            <person name="Powell A.J."/>
            <person name="Barry K."/>
            <person name="Miller A.N."/>
            <person name="Grigoriev I.V."/>
            <person name="Debuchy R."/>
            <person name="Gladieux P."/>
            <person name="Thoren M.H."/>
            <person name="Johannesson H."/>
        </authorList>
    </citation>
    <scope>NUCLEOTIDE SEQUENCE</scope>
    <source>
        <strain evidence="1">CBS 731.68</strain>
    </source>
</reference>
<dbReference type="AlphaFoldDB" id="A0AAN6TTT5"/>
<accession>A0AAN6TTT5</accession>
<comment type="caution">
    <text evidence="1">The sequence shown here is derived from an EMBL/GenBank/DDBJ whole genome shotgun (WGS) entry which is preliminary data.</text>
</comment>
<reference evidence="1" key="1">
    <citation type="journal article" date="2023" name="Mol. Phylogenet. Evol.">
        <title>Genome-scale phylogeny and comparative genomics of the fungal order Sordariales.</title>
        <authorList>
            <person name="Hensen N."/>
            <person name="Bonometti L."/>
            <person name="Westerberg I."/>
            <person name="Brannstrom I.O."/>
            <person name="Guillou S."/>
            <person name="Cros-Aarteil S."/>
            <person name="Calhoun S."/>
            <person name="Haridas S."/>
            <person name="Kuo A."/>
            <person name="Mondo S."/>
            <person name="Pangilinan J."/>
            <person name="Riley R."/>
            <person name="LaButti K."/>
            <person name="Andreopoulos B."/>
            <person name="Lipzen A."/>
            <person name="Chen C."/>
            <person name="Yan M."/>
            <person name="Daum C."/>
            <person name="Ng V."/>
            <person name="Clum A."/>
            <person name="Steindorff A."/>
            <person name="Ohm R.A."/>
            <person name="Martin F."/>
            <person name="Silar P."/>
            <person name="Natvig D.O."/>
            <person name="Lalanne C."/>
            <person name="Gautier V."/>
            <person name="Ament-Velasquez S.L."/>
            <person name="Kruys A."/>
            <person name="Hutchinson M.I."/>
            <person name="Powell A.J."/>
            <person name="Barry K."/>
            <person name="Miller A.N."/>
            <person name="Grigoriev I.V."/>
            <person name="Debuchy R."/>
            <person name="Gladieux P."/>
            <person name="Hiltunen Thoren M."/>
            <person name="Johannesson H."/>
        </authorList>
    </citation>
    <scope>NUCLEOTIDE SEQUENCE</scope>
    <source>
        <strain evidence="1">CBS 731.68</strain>
    </source>
</reference>
<dbReference type="Proteomes" id="UP001302602">
    <property type="component" value="Unassembled WGS sequence"/>
</dbReference>
<dbReference type="EMBL" id="MU853243">
    <property type="protein sequence ID" value="KAK4119896.1"/>
    <property type="molecule type" value="Genomic_DNA"/>
</dbReference>
<evidence type="ECO:0000313" key="2">
    <source>
        <dbReference type="Proteomes" id="UP001302602"/>
    </source>
</evidence>
<sequence length="80" mass="9020">MENTTIDDHHLLLSLHVHQVEGHDHNANGTNSSYPSQGLMLKRSKQLRPAVRSLDVELRNRKSAGPFQEDHVRTPALFAV</sequence>
<dbReference type="GeneID" id="87830543"/>
<protein>
    <submittedName>
        <fullName evidence="1">Uncharacterized protein</fullName>
    </submittedName>
</protein>
<dbReference type="RefSeq" id="XP_062643669.1">
    <property type="nucleotide sequence ID" value="XM_062793774.1"/>
</dbReference>
<gene>
    <name evidence="1" type="ORF">N657DRAFT_649677</name>
</gene>